<name>A0ABP5FEY9_9ACTN</name>
<evidence type="ECO:0000259" key="10">
    <source>
        <dbReference type="Pfam" id="PF02518"/>
    </source>
</evidence>
<dbReference type="Gene3D" id="3.30.565.10">
    <property type="entry name" value="Histidine kinase-like ATPase, C-terminal domain"/>
    <property type="match status" value="1"/>
</dbReference>
<feature type="transmembrane region" description="Helical" evidence="9">
    <location>
        <begin position="101"/>
        <end position="122"/>
    </location>
</feature>
<dbReference type="EMBL" id="BAAAQN010000008">
    <property type="protein sequence ID" value="GAA2022004.1"/>
    <property type="molecule type" value="Genomic_DNA"/>
</dbReference>
<dbReference type="Proteomes" id="UP001500751">
    <property type="component" value="Unassembled WGS sequence"/>
</dbReference>
<evidence type="ECO:0000259" key="11">
    <source>
        <dbReference type="Pfam" id="PF07730"/>
    </source>
</evidence>
<dbReference type="PANTHER" id="PTHR24421:SF10">
    <property type="entry name" value="NITRATE_NITRITE SENSOR PROTEIN NARQ"/>
    <property type="match status" value="1"/>
</dbReference>
<evidence type="ECO:0000256" key="1">
    <source>
        <dbReference type="ARBA" id="ARBA00000085"/>
    </source>
</evidence>
<gene>
    <name evidence="12" type="ORF">GCM10009839_19050</name>
</gene>
<keyword evidence="8" id="KW-0902">Two-component regulatory system</keyword>
<keyword evidence="5" id="KW-0547">Nucleotide-binding</keyword>
<evidence type="ECO:0000256" key="8">
    <source>
        <dbReference type="ARBA" id="ARBA00023012"/>
    </source>
</evidence>
<dbReference type="GO" id="GO:0016301">
    <property type="term" value="F:kinase activity"/>
    <property type="evidence" value="ECO:0007669"/>
    <property type="project" value="UniProtKB-KW"/>
</dbReference>
<keyword evidence="9" id="KW-1133">Transmembrane helix</keyword>
<protein>
    <recommendedName>
        <fullName evidence="2">histidine kinase</fullName>
        <ecNumber evidence="2">2.7.13.3</ecNumber>
    </recommendedName>
</protein>
<dbReference type="Pfam" id="PF02518">
    <property type="entry name" value="HATPase_c"/>
    <property type="match status" value="1"/>
</dbReference>
<dbReference type="Pfam" id="PF07730">
    <property type="entry name" value="HisKA_3"/>
    <property type="match status" value="1"/>
</dbReference>
<dbReference type="SUPFAM" id="SSF55874">
    <property type="entry name" value="ATPase domain of HSP90 chaperone/DNA topoisomerase II/histidine kinase"/>
    <property type="match status" value="1"/>
</dbReference>
<keyword evidence="13" id="KW-1185">Reference proteome</keyword>
<feature type="domain" description="Signal transduction histidine kinase subgroup 3 dimerisation and phosphoacceptor" evidence="11">
    <location>
        <begin position="148"/>
        <end position="213"/>
    </location>
</feature>
<evidence type="ECO:0000256" key="9">
    <source>
        <dbReference type="SAM" id="Phobius"/>
    </source>
</evidence>
<feature type="transmembrane region" description="Helical" evidence="9">
    <location>
        <begin position="79"/>
        <end position="95"/>
    </location>
</feature>
<keyword evidence="7" id="KW-0067">ATP-binding</keyword>
<dbReference type="EC" id="2.7.13.3" evidence="2"/>
<dbReference type="InterPro" id="IPR003594">
    <property type="entry name" value="HATPase_dom"/>
</dbReference>
<evidence type="ECO:0000313" key="13">
    <source>
        <dbReference type="Proteomes" id="UP001500751"/>
    </source>
</evidence>
<keyword evidence="9" id="KW-0812">Transmembrane</keyword>
<organism evidence="12 13">
    <name type="scientific">Catenulispora yoronensis</name>
    <dbReference type="NCBI Taxonomy" id="450799"/>
    <lineage>
        <taxon>Bacteria</taxon>
        <taxon>Bacillati</taxon>
        <taxon>Actinomycetota</taxon>
        <taxon>Actinomycetes</taxon>
        <taxon>Catenulisporales</taxon>
        <taxon>Catenulisporaceae</taxon>
        <taxon>Catenulispora</taxon>
    </lineage>
</organism>
<keyword evidence="3" id="KW-0597">Phosphoprotein</keyword>
<evidence type="ECO:0000256" key="4">
    <source>
        <dbReference type="ARBA" id="ARBA00022679"/>
    </source>
</evidence>
<dbReference type="CDD" id="cd16917">
    <property type="entry name" value="HATPase_UhpB-NarQ-NarX-like"/>
    <property type="match status" value="1"/>
</dbReference>
<evidence type="ECO:0000256" key="5">
    <source>
        <dbReference type="ARBA" id="ARBA00022741"/>
    </source>
</evidence>
<dbReference type="PANTHER" id="PTHR24421">
    <property type="entry name" value="NITRATE/NITRITE SENSOR PROTEIN NARX-RELATED"/>
    <property type="match status" value="1"/>
</dbReference>
<dbReference type="Gene3D" id="1.20.5.1930">
    <property type="match status" value="1"/>
</dbReference>
<evidence type="ECO:0000256" key="7">
    <source>
        <dbReference type="ARBA" id="ARBA00022840"/>
    </source>
</evidence>
<keyword evidence="9" id="KW-0472">Membrane</keyword>
<feature type="domain" description="Histidine kinase/HSP90-like ATPase" evidence="10">
    <location>
        <begin position="265"/>
        <end position="361"/>
    </location>
</feature>
<proteinExistence type="predicted"/>
<evidence type="ECO:0000313" key="12">
    <source>
        <dbReference type="EMBL" id="GAA2022004.1"/>
    </source>
</evidence>
<evidence type="ECO:0000256" key="3">
    <source>
        <dbReference type="ARBA" id="ARBA00022553"/>
    </source>
</evidence>
<keyword evidence="6 12" id="KW-0418">Kinase</keyword>
<sequence>MLLVRMAPTLRVGLGLSVAVLALGAALVDRRPLTAHTLVLAGAVGTALTFNSTMVAFTQFTTVAVPLVHLAATRPRRTSLTALGITLAVVIAYGLNRAMQGWPVVVPTQVAVALAAVVVWLLGDALRQTREHTLALSEHEAAQAATTERLRIAREVHDMVAHTVGVIALQAGAAVMLLDAEPDKARQAVEAIESSSRETLSGLRRMLTSLRSRDADSEGTAPMPGLGDLERLAAETTAAGVRVELEMAMETAPGGERRALPAEIELAAYRIVQESVTNVVRHAGTDRCRVVVRCEEGELRIEVTDEGISGGAKGGTGVSAETGYKLIGIRERVGLLGGEFAAGAGAGGGAGSGFRVVARLPVGVAGSGLVGSGGVVGSVGSVESGRSVAGVEAVRSGGSVGLGGVVE</sequence>
<dbReference type="InterPro" id="IPR050482">
    <property type="entry name" value="Sensor_HK_TwoCompSys"/>
</dbReference>
<comment type="caution">
    <text evidence="12">The sequence shown here is derived from an EMBL/GenBank/DDBJ whole genome shotgun (WGS) entry which is preliminary data.</text>
</comment>
<reference evidence="13" key="1">
    <citation type="journal article" date="2019" name="Int. J. Syst. Evol. Microbiol.">
        <title>The Global Catalogue of Microorganisms (GCM) 10K type strain sequencing project: providing services to taxonomists for standard genome sequencing and annotation.</title>
        <authorList>
            <consortium name="The Broad Institute Genomics Platform"/>
            <consortium name="The Broad Institute Genome Sequencing Center for Infectious Disease"/>
            <person name="Wu L."/>
            <person name="Ma J."/>
        </authorList>
    </citation>
    <scope>NUCLEOTIDE SEQUENCE [LARGE SCALE GENOMIC DNA]</scope>
    <source>
        <strain evidence="13">JCM 16014</strain>
    </source>
</reference>
<dbReference type="InterPro" id="IPR036890">
    <property type="entry name" value="HATPase_C_sf"/>
</dbReference>
<accession>A0ABP5FEY9</accession>
<keyword evidence="4" id="KW-0808">Transferase</keyword>
<evidence type="ECO:0000256" key="6">
    <source>
        <dbReference type="ARBA" id="ARBA00022777"/>
    </source>
</evidence>
<comment type="catalytic activity">
    <reaction evidence="1">
        <text>ATP + protein L-histidine = ADP + protein N-phospho-L-histidine.</text>
        <dbReference type="EC" id="2.7.13.3"/>
    </reaction>
</comment>
<evidence type="ECO:0000256" key="2">
    <source>
        <dbReference type="ARBA" id="ARBA00012438"/>
    </source>
</evidence>
<dbReference type="InterPro" id="IPR011712">
    <property type="entry name" value="Sig_transdc_His_kin_sub3_dim/P"/>
</dbReference>